<sequence>MYCGIKSLDLSVSAEVLLKNPLLDFEGRYSQTTGEISTHKLTAKHRGLTFTLTPRQKGGYRVEANGSIHRFSRGGVHNADDFTAADLLAALDEFVTTYGVNPFTSRLNNVEFGVNVVLPFPVSTVLSNLISYKNRPFTKEPGDGFTYYQCLTQRYVVKLYDKGSQYDLPDNVLRVEVKVLKMEYLTRRGIRLDWLADLLNVENYGPLGALLVETFTEILFDEPTIKPAKLTDRERDVYQNGRNPRFWLIPDDLPAIERPRLWKRLQRAENAFRALLSKHRRGDDWQSQTATLISQTWERLTILDDDLRKRIDKVKTVWSAENNCDKTVMDVSKKCPLLTGVSEPNAGRETVPSITENCPLLTGSKKGEMSTINPLSIVLIPDNDSSQNTDLNAGRETLPLTPNNSDKTTIKDPVSKRRINRPTATQLRENLDLLAEVEQGRKRYAKGSKENQFERAAHNLRNDESNDRNNLARRLQKLIAIEEGKPLPLFAPKEVIRLTPGQRDALDYWNGTGREVTI</sequence>
<evidence type="ECO:0000256" key="1">
    <source>
        <dbReference type="SAM" id="MobiDB-lite"/>
    </source>
</evidence>
<keyword evidence="3" id="KW-1185">Reference proteome</keyword>
<dbReference type="AlphaFoldDB" id="D2QSP5"/>
<name>D2QSP5_SPILD</name>
<dbReference type="eggNOG" id="ENOG5032UBT">
    <property type="taxonomic scope" value="Bacteria"/>
</dbReference>
<organism evidence="2 3">
    <name type="scientific">Spirosoma linguale (strain ATCC 33905 / DSM 74 / LMG 10896 / Claus 1)</name>
    <dbReference type="NCBI Taxonomy" id="504472"/>
    <lineage>
        <taxon>Bacteria</taxon>
        <taxon>Pseudomonadati</taxon>
        <taxon>Bacteroidota</taxon>
        <taxon>Cytophagia</taxon>
        <taxon>Cytophagales</taxon>
        <taxon>Cytophagaceae</taxon>
        <taxon>Spirosoma</taxon>
    </lineage>
</organism>
<evidence type="ECO:0000313" key="3">
    <source>
        <dbReference type="Proteomes" id="UP000002028"/>
    </source>
</evidence>
<dbReference type="HOGENOM" id="CLU_525718_0_0_10"/>
<dbReference type="STRING" id="504472.Slin_5863"/>
<protein>
    <submittedName>
        <fullName evidence="2">Uncharacterized protein</fullName>
    </submittedName>
</protein>
<reference evidence="2 3" key="1">
    <citation type="journal article" date="2010" name="Stand. Genomic Sci.">
        <title>Complete genome sequence of Spirosoma linguale type strain (1).</title>
        <authorList>
            <person name="Lail K."/>
            <person name="Sikorski J."/>
            <person name="Saunders E."/>
            <person name="Lapidus A."/>
            <person name="Glavina Del Rio T."/>
            <person name="Copeland A."/>
            <person name="Tice H."/>
            <person name="Cheng J.-F."/>
            <person name="Lucas S."/>
            <person name="Nolan M."/>
            <person name="Bruce D."/>
            <person name="Goodwin L."/>
            <person name="Pitluck S."/>
            <person name="Ivanova N."/>
            <person name="Mavromatis K."/>
            <person name="Ovchinnikova G."/>
            <person name="Pati A."/>
            <person name="Chen A."/>
            <person name="Palaniappan K."/>
            <person name="Land M."/>
            <person name="Hauser L."/>
            <person name="Chang Y.-J."/>
            <person name="Jeffries C.D."/>
            <person name="Chain P."/>
            <person name="Brettin T."/>
            <person name="Detter J.C."/>
            <person name="Schuetze A."/>
            <person name="Rohde M."/>
            <person name="Tindall B.J."/>
            <person name="Goeker M."/>
            <person name="Bristow J."/>
            <person name="Eisen J.A."/>
            <person name="Markowitz V."/>
            <person name="Hugenholtz P."/>
            <person name="Kyrpides N.C."/>
            <person name="Klenk H.-P."/>
            <person name="Chen F."/>
        </authorList>
    </citation>
    <scope>NUCLEOTIDE SEQUENCE [LARGE SCALE GENOMIC DNA]</scope>
    <source>
        <strain evidence="3">ATCC 33905 / DSM 74 / LMG 10896 / Claus 1</strain>
    </source>
</reference>
<dbReference type="Proteomes" id="UP000002028">
    <property type="component" value="Chromosome"/>
</dbReference>
<gene>
    <name evidence="2" type="ordered locus">Slin_5863</name>
</gene>
<proteinExistence type="predicted"/>
<dbReference type="KEGG" id="sli:Slin_5863"/>
<dbReference type="EMBL" id="CP001769">
    <property type="protein sequence ID" value="ADB41827.1"/>
    <property type="molecule type" value="Genomic_DNA"/>
</dbReference>
<feature type="region of interest" description="Disordered" evidence="1">
    <location>
        <begin position="386"/>
        <end position="416"/>
    </location>
</feature>
<accession>D2QSP5</accession>
<evidence type="ECO:0000313" key="2">
    <source>
        <dbReference type="EMBL" id="ADB41827.1"/>
    </source>
</evidence>
<dbReference type="RefSeq" id="WP_012930317.1">
    <property type="nucleotide sequence ID" value="NC_013730.1"/>
</dbReference>